<gene>
    <name evidence="7" type="ORF">ODALV1_LOCUS8977</name>
</gene>
<organism evidence="7 8">
    <name type="scientific">Orchesella dallaii</name>
    <dbReference type="NCBI Taxonomy" id="48710"/>
    <lineage>
        <taxon>Eukaryota</taxon>
        <taxon>Metazoa</taxon>
        <taxon>Ecdysozoa</taxon>
        <taxon>Arthropoda</taxon>
        <taxon>Hexapoda</taxon>
        <taxon>Collembola</taxon>
        <taxon>Entomobryomorpha</taxon>
        <taxon>Entomobryoidea</taxon>
        <taxon>Orchesellidae</taxon>
        <taxon>Orchesellinae</taxon>
        <taxon>Orchesella</taxon>
    </lineage>
</organism>
<dbReference type="Pfam" id="PF00135">
    <property type="entry name" value="COesterase"/>
    <property type="match status" value="1"/>
</dbReference>
<comment type="caution">
    <text evidence="7">The sequence shown here is derived from an EMBL/GenBank/DDBJ whole genome shotgun (WGS) entry which is preliminary data.</text>
</comment>
<evidence type="ECO:0000313" key="8">
    <source>
        <dbReference type="Proteomes" id="UP001642540"/>
    </source>
</evidence>
<keyword evidence="3" id="KW-0325">Glycoprotein</keyword>
<dbReference type="SUPFAM" id="SSF53474">
    <property type="entry name" value="alpha/beta-Hydrolases"/>
    <property type="match status" value="1"/>
</dbReference>
<comment type="similarity">
    <text evidence="1">Belongs to the type-B carboxylesterase/lipase family.</text>
</comment>
<evidence type="ECO:0000256" key="2">
    <source>
        <dbReference type="ARBA" id="ARBA00022729"/>
    </source>
</evidence>
<dbReference type="Gene3D" id="3.40.50.1820">
    <property type="entry name" value="alpha/beta hydrolase"/>
    <property type="match status" value="1"/>
</dbReference>
<dbReference type="InterPro" id="IPR002018">
    <property type="entry name" value="CarbesteraseB"/>
</dbReference>
<evidence type="ECO:0000259" key="6">
    <source>
        <dbReference type="Pfam" id="PF00135"/>
    </source>
</evidence>
<reference evidence="7 8" key="1">
    <citation type="submission" date="2024-08" db="EMBL/GenBank/DDBJ databases">
        <authorList>
            <person name="Cucini C."/>
            <person name="Frati F."/>
        </authorList>
    </citation>
    <scope>NUCLEOTIDE SEQUENCE [LARGE SCALE GENOMIC DNA]</scope>
</reference>
<feature type="domain" description="Carboxylesterase type B" evidence="6">
    <location>
        <begin position="50"/>
        <end position="642"/>
    </location>
</feature>
<feature type="compositionally biased region" description="Low complexity" evidence="4">
    <location>
        <begin position="917"/>
        <end position="936"/>
    </location>
</feature>
<dbReference type="EMBL" id="CAXLJM020000027">
    <property type="protein sequence ID" value="CAL8095127.1"/>
    <property type="molecule type" value="Genomic_DNA"/>
</dbReference>
<keyword evidence="5" id="KW-0472">Membrane</keyword>
<evidence type="ECO:0000256" key="1">
    <source>
        <dbReference type="ARBA" id="ARBA00005964"/>
    </source>
</evidence>
<dbReference type="PANTHER" id="PTHR43903">
    <property type="entry name" value="NEUROLIGIN"/>
    <property type="match status" value="1"/>
</dbReference>
<accession>A0ABP1QDF2</accession>
<sequence>MVLWVFPGCPFSRQLSRHWDFVTLLFILLFATGTLIKSSRSQNSHHYTTHTVSTKYGSLRGVRLQFSSSAARHLDPVNAYLGIPYASPPVNAYRFMPPVAPLPWGGTRLAVALPPACPQKFPDISNRTKVLQTMTLQRYQLIQKLIPNLANQSEDCLYLNVYVPTVPSGEEIRPGKFAIVLIIHGESWDWGSGNEFDGGALASLGNHIVVTFNYRLGILGFLKTSNQQSNFGLLDVIAALHWVRENGDSFGGDRNRITLLGYRTGAVIANLLLVAQIAKGLFQRAILISGSVLSPWALQRRPEDIASQVSAHLGCVGRLPLSHPESDLAPCLRRKHLSDLLNFVPDSPRFLPPFAPFVDNILIRNPKSMMEGELSEQFLRSQILFMFTTSEGVHELSSSELKNGFESDHRDRILRTLVRNVFTFHQQEIFSIVRNEYTDWERPILHPIPLKDSTVEALSDCLVVGPALQVALIHSKRKGKTYVLHFSHVHTSKMDSDHSPYKRLGSLEGDVVPYVMGLPVTNNVPALGGQHYISPWSSMANFSKQDSVVSETLVHYASNFIKSGDPNVNEPPMMLSLAGNQDVAIMGSGGSLVGGGGGNSRERLRLRSLHWDPYEPGSQTYMELGTKPKIRSHYRSHKMALWLNLIPQIHLPGGSDVSLAHHAFQDDNPNLYVGPVRPLLPYTLGDPIPGFGLAPGVGIVVSGNNNSTNIGQQQTVSPGNTLTTTECLESTEPPLTQGTRHSVRIESNEVEVEIRGNGGEPGAPLSSSPNAGIAGLGLGNGEYDYTTALTVTLTVGVCLILLNLVVFSAIMCHRKRGFNIPVNLVDNGSRRSSHSGTPQKSTYQDEYKWTPCCSSSMNPTEFHNAQMYGGESIAMNQFPVGIPPSREHTLMVAAANSGMQATGTTTVECNSPAGTIMGSPRSSSPLMGLGSPSSLHRNPHHSHAHHRQHHPSCHTIQQQQQQQQYSGCGSGGGTLKKAYPQSSQQQQMSMAIPDFIQAVVPNPNLNPTTCMDSMNEFVHDMNAAIPESAIRLYMNQVAGDNLLDTSESLRPPTRRASCSASNTSPGCGGNPSGTASSTSSSTCTTATNTNASNVSSNNPAGPTSNPSPSSGNTSLVGVLKRHTSTTANSTVKKRVQIQEISV</sequence>
<evidence type="ECO:0000256" key="4">
    <source>
        <dbReference type="SAM" id="MobiDB-lite"/>
    </source>
</evidence>
<feature type="region of interest" description="Disordered" evidence="4">
    <location>
        <begin position="917"/>
        <end position="988"/>
    </location>
</feature>
<feature type="compositionally biased region" description="Low complexity" evidence="4">
    <location>
        <begin position="1072"/>
        <end position="1114"/>
    </location>
</feature>
<name>A0ABP1QDF2_9HEXA</name>
<keyword evidence="2" id="KW-0732">Signal</keyword>
<keyword evidence="5" id="KW-1133">Transmembrane helix</keyword>
<feature type="region of interest" description="Disordered" evidence="4">
    <location>
        <begin position="1043"/>
        <end position="1115"/>
    </location>
</feature>
<dbReference type="PROSITE" id="PS00941">
    <property type="entry name" value="CARBOXYLESTERASE_B_2"/>
    <property type="match status" value="1"/>
</dbReference>
<dbReference type="InterPro" id="IPR029058">
    <property type="entry name" value="AB_hydrolase_fold"/>
</dbReference>
<dbReference type="Proteomes" id="UP001642540">
    <property type="component" value="Unassembled WGS sequence"/>
</dbReference>
<evidence type="ECO:0000313" key="7">
    <source>
        <dbReference type="EMBL" id="CAL8095127.1"/>
    </source>
</evidence>
<dbReference type="InterPro" id="IPR019819">
    <property type="entry name" value="Carboxylesterase_B_CS"/>
</dbReference>
<feature type="compositionally biased region" description="Polar residues" evidence="4">
    <location>
        <begin position="1056"/>
        <end position="1065"/>
    </location>
</feature>
<feature type="transmembrane region" description="Helical" evidence="5">
    <location>
        <begin position="788"/>
        <end position="810"/>
    </location>
</feature>
<dbReference type="InterPro" id="IPR051093">
    <property type="entry name" value="Neuroligin/BSAL"/>
</dbReference>
<evidence type="ECO:0000256" key="3">
    <source>
        <dbReference type="ARBA" id="ARBA00023180"/>
    </source>
</evidence>
<proteinExistence type="inferred from homology"/>
<feature type="compositionally biased region" description="Low complexity" evidence="4">
    <location>
        <begin position="953"/>
        <end position="964"/>
    </location>
</feature>
<protein>
    <recommendedName>
        <fullName evidence="6">Carboxylesterase type B domain-containing protein</fullName>
    </recommendedName>
</protein>
<keyword evidence="5" id="KW-0812">Transmembrane</keyword>
<evidence type="ECO:0000256" key="5">
    <source>
        <dbReference type="SAM" id="Phobius"/>
    </source>
</evidence>
<keyword evidence="8" id="KW-1185">Reference proteome</keyword>
<feature type="compositionally biased region" description="Basic residues" evidence="4">
    <location>
        <begin position="937"/>
        <end position="952"/>
    </location>
</feature>